<evidence type="ECO:0000313" key="8">
    <source>
        <dbReference type="EMBL" id="ACZ37644.1"/>
    </source>
</evidence>
<dbReference type="Pfam" id="PF00206">
    <property type="entry name" value="Lyase_1"/>
    <property type="match status" value="1"/>
</dbReference>
<dbReference type="RefSeq" id="WP_012870692.1">
    <property type="nucleotide sequence ID" value="NC_013523.1"/>
</dbReference>
<dbReference type="NCBIfam" id="TIGR00838">
    <property type="entry name" value="argH"/>
    <property type="match status" value="1"/>
</dbReference>
<evidence type="ECO:0000256" key="5">
    <source>
        <dbReference type="HAMAP-Rule" id="MF_00006"/>
    </source>
</evidence>
<dbReference type="STRING" id="479434.Sthe_0205"/>
<evidence type="ECO:0000256" key="3">
    <source>
        <dbReference type="ARBA" id="ARBA00012338"/>
    </source>
</evidence>
<dbReference type="Proteomes" id="UP000002027">
    <property type="component" value="Chromosome 1"/>
</dbReference>
<keyword evidence="5" id="KW-0963">Cytoplasm</keyword>
<dbReference type="KEGG" id="sti:Sthe_0205"/>
<dbReference type="Gene3D" id="1.10.40.30">
    <property type="entry name" value="Fumarase/aspartase (C-terminal domain)"/>
    <property type="match status" value="1"/>
</dbReference>
<feature type="domain" description="Argininosuccinate lyase C-terminal" evidence="7">
    <location>
        <begin position="367"/>
        <end position="394"/>
    </location>
</feature>
<dbReference type="HAMAP" id="MF_00006">
    <property type="entry name" value="Arg_succ_lyase"/>
    <property type="match status" value="1"/>
</dbReference>
<reference evidence="8 9" key="2">
    <citation type="journal article" date="2010" name="Stand. Genomic Sci.">
        <title>Complete genome sequence of Desulfohalobium retbaense type strain (HR(100)).</title>
        <authorList>
            <person name="Spring S."/>
            <person name="Nolan M."/>
            <person name="Lapidus A."/>
            <person name="Glavina Del Rio T."/>
            <person name="Copeland A."/>
            <person name="Tice H."/>
            <person name="Cheng J.F."/>
            <person name="Lucas S."/>
            <person name="Land M."/>
            <person name="Chen F."/>
            <person name="Bruce D."/>
            <person name="Goodwin L."/>
            <person name="Pitluck S."/>
            <person name="Ivanova N."/>
            <person name="Mavromatis K."/>
            <person name="Mikhailova N."/>
            <person name="Pati A."/>
            <person name="Chen A."/>
            <person name="Palaniappan K."/>
            <person name="Hauser L."/>
            <person name="Chang Y.J."/>
            <person name="Jeffries C.D."/>
            <person name="Munk C."/>
            <person name="Kiss H."/>
            <person name="Chain P."/>
            <person name="Han C."/>
            <person name="Brettin T."/>
            <person name="Detter J.C."/>
            <person name="Schuler E."/>
            <person name="Goker M."/>
            <person name="Rohde M."/>
            <person name="Bristow J."/>
            <person name="Eisen J.A."/>
            <person name="Markowitz V."/>
            <person name="Hugenholtz P."/>
            <person name="Kyrpides N.C."/>
            <person name="Klenk H.P."/>
        </authorList>
    </citation>
    <scope>NUCLEOTIDE SEQUENCE [LARGE SCALE GENOMIC DNA]</scope>
    <source>
        <strain evidence="9">ATCC 49802 / DSM 20745 / S 6022</strain>
    </source>
</reference>
<dbReference type="PRINTS" id="PR00149">
    <property type="entry name" value="FUMRATELYASE"/>
</dbReference>
<dbReference type="SUPFAM" id="SSF48557">
    <property type="entry name" value="L-aspartase-like"/>
    <property type="match status" value="1"/>
</dbReference>
<dbReference type="GO" id="GO:0005829">
    <property type="term" value="C:cytosol"/>
    <property type="evidence" value="ECO:0007669"/>
    <property type="project" value="TreeGrafter"/>
</dbReference>
<dbReference type="InterPro" id="IPR008948">
    <property type="entry name" value="L-Aspartase-like"/>
</dbReference>
<keyword evidence="5 8" id="KW-0456">Lyase</keyword>
<dbReference type="InterPro" id="IPR022761">
    <property type="entry name" value="Fumarate_lyase_N"/>
</dbReference>
<dbReference type="Pfam" id="PF14698">
    <property type="entry name" value="ASL_C2"/>
    <property type="match status" value="1"/>
</dbReference>
<accession>D1C6A6</accession>
<dbReference type="HOGENOM" id="CLU_027272_2_0_0"/>
<keyword evidence="5" id="KW-0028">Amino-acid biosynthesis</keyword>
<proteinExistence type="inferred from homology"/>
<reference evidence="9" key="1">
    <citation type="submission" date="2009-11" db="EMBL/GenBank/DDBJ databases">
        <title>The complete chromosome 1 of Sphaerobacter thermophilus DSM 20745.</title>
        <authorList>
            <person name="Lucas S."/>
            <person name="Copeland A."/>
            <person name="Lapidus A."/>
            <person name="Glavina del Rio T."/>
            <person name="Dalin E."/>
            <person name="Tice H."/>
            <person name="Bruce D."/>
            <person name="Goodwin L."/>
            <person name="Pitluck S."/>
            <person name="Kyrpides N."/>
            <person name="Mavromatis K."/>
            <person name="Ivanova N."/>
            <person name="Mikhailova N."/>
            <person name="LaButti K.M."/>
            <person name="Clum A."/>
            <person name="Sun H.I."/>
            <person name="Brettin T."/>
            <person name="Detter J.C."/>
            <person name="Han C."/>
            <person name="Larimer F."/>
            <person name="Land M."/>
            <person name="Hauser L."/>
            <person name="Markowitz V."/>
            <person name="Cheng J.F."/>
            <person name="Hugenholtz P."/>
            <person name="Woyke T."/>
            <person name="Wu D."/>
            <person name="Steenblock K."/>
            <person name="Schneider S."/>
            <person name="Pukall R."/>
            <person name="Goeker M."/>
            <person name="Klenk H.P."/>
            <person name="Eisen J.A."/>
        </authorList>
    </citation>
    <scope>NUCLEOTIDE SEQUENCE [LARGE SCALE GENOMIC DNA]</scope>
    <source>
        <strain evidence="9">ATCC 49802 / DSM 20745 / S 6022</strain>
    </source>
</reference>
<evidence type="ECO:0000256" key="1">
    <source>
        <dbReference type="ARBA" id="ARBA00000985"/>
    </source>
</evidence>
<comment type="catalytic activity">
    <reaction evidence="1 5">
        <text>2-(N(omega)-L-arginino)succinate = fumarate + L-arginine</text>
        <dbReference type="Rhea" id="RHEA:24020"/>
        <dbReference type="ChEBI" id="CHEBI:29806"/>
        <dbReference type="ChEBI" id="CHEBI:32682"/>
        <dbReference type="ChEBI" id="CHEBI:57472"/>
        <dbReference type="EC" id="4.3.2.1"/>
    </reaction>
</comment>
<dbReference type="EC" id="4.3.2.1" evidence="3 5"/>
<dbReference type="GO" id="GO:0004056">
    <property type="term" value="F:argininosuccinate lyase activity"/>
    <property type="evidence" value="ECO:0007669"/>
    <property type="project" value="UniProtKB-UniRule"/>
</dbReference>
<comment type="similarity">
    <text evidence="5">Belongs to the lyase 1 family. Argininosuccinate lyase subfamily.</text>
</comment>
<dbReference type="PANTHER" id="PTHR43814">
    <property type="entry name" value="ARGININOSUCCINATE LYASE"/>
    <property type="match status" value="1"/>
</dbReference>
<name>D1C6A6_SPHTD</name>
<comment type="pathway">
    <text evidence="2 5">Amino-acid biosynthesis; L-arginine biosynthesis; L-arginine from L-ornithine and carbamoyl phosphate: step 3/3.</text>
</comment>
<dbReference type="EMBL" id="CP001823">
    <property type="protein sequence ID" value="ACZ37644.1"/>
    <property type="molecule type" value="Genomic_DNA"/>
</dbReference>
<organism evidence="8 9">
    <name type="scientific">Sphaerobacter thermophilus (strain ATCC 49802 / DSM 20745 / KCCM 41009 / NCIMB 13125 / S 6022)</name>
    <dbReference type="NCBI Taxonomy" id="479434"/>
    <lineage>
        <taxon>Bacteria</taxon>
        <taxon>Pseudomonadati</taxon>
        <taxon>Thermomicrobiota</taxon>
        <taxon>Thermomicrobia</taxon>
        <taxon>Sphaerobacterales</taxon>
        <taxon>Sphaerobacterineae</taxon>
        <taxon>Sphaerobacteraceae</taxon>
        <taxon>Sphaerobacter</taxon>
    </lineage>
</organism>
<dbReference type="Gene3D" id="1.20.200.10">
    <property type="entry name" value="Fumarase/aspartase (Central domain)"/>
    <property type="match status" value="1"/>
</dbReference>
<evidence type="ECO:0000259" key="7">
    <source>
        <dbReference type="Pfam" id="PF14698"/>
    </source>
</evidence>
<sequence length="456" mass="49551">MATKLWDKGYDLNPEIEAFEVGDDVVYDNRLILADVLGSIAHAAGLTKVGLLTRDEFAALRSALAAIAEEAAAGTFRVEPGDEDVHTKIEHALTARTGEPGKKIHTARSRNDQVIVDLRLFLKQEAPRVERAILDCADALLSLAERHRLTPMPGYTHMQRAMLSSVGVWAGAYLEALLDDLTLLDAALDLNDQCPLGSAASYGVPFPIDRRYVSDLLGFRAPQRNVLYAQNARGKFEAAVVQALSQVMLDLSKLAQDILLFTTAEFGFFTIGAEFTTGSSIMPQKKNLGAMEMLRAKGSVMLAYQQQIMTVLAGLPSGYNMDYQETKRPFIDALDLTARAARVAALTVRNLEPNEQALLAACTPDLFATDAAYELVAEGVPFRDAYRRVGTALETVPPMDPHEQLAKRTHLGTAGDLGLEESARQIAARRERAAARAAAFEAMAERLLAGPIPGLD</sequence>
<dbReference type="eggNOG" id="COG0165">
    <property type="taxonomic scope" value="Bacteria"/>
</dbReference>
<keyword evidence="9" id="KW-1185">Reference proteome</keyword>
<dbReference type="PANTHER" id="PTHR43814:SF1">
    <property type="entry name" value="ARGININOSUCCINATE LYASE"/>
    <property type="match status" value="1"/>
</dbReference>
<keyword evidence="4 5" id="KW-0055">Arginine biosynthesis</keyword>
<feature type="domain" description="Fumarate lyase N-terminal" evidence="6">
    <location>
        <begin position="27"/>
        <end position="298"/>
    </location>
</feature>
<evidence type="ECO:0000256" key="2">
    <source>
        <dbReference type="ARBA" id="ARBA00004941"/>
    </source>
</evidence>
<evidence type="ECO:0000256" key="4">
    <source>
        <dbReference type="ARBA" id="ARBA00022571"/>
    </source>
</evidence>
<dbReference type="OrthoDB" id="9769623at2"/>
<dbReference type="InterPro" id="IPR024083">
    <property type="entry name" value="Fumarase/histidase_N"/>
</dbReference>
<gene>
    <name evidence="5" type="primary">argH</name>
    <name evidence="8" type="ordered locus">Sthe_0205</name>
</gene>
<dbReference type="AlphaFoldDB" id="D1C6A6"/>
<dbReference type="Gene3D" id="1.10.275.10">
    <property type="entry name" value="Fumarase/aspartase (N-terminal domain)"/>
    <property type="match status" value="1"/>
</dbReference>
<evidence type="ECO:0000259" key="6">
    <source>
        <dbReference type="Pfam" id="PF00206"/>
    </source>
</evidence>
<dbReference type="CDD" id="cd01359">
    <property type="entry name" value="Argininosuccinate_lyase"/>
    <property type="match status" value="1"/>
</dbReference>
<dbReference type="PRINTS" id="PR00145">
    <property type="entry name" value="ARGSUCLYASE"/>
</dbReference>
<protein>
    <recommendedName>
        <fullName evidence="3 5">Argininosuccinate lyase</fullName>
        <shortName evidence="5">ASAL</shortName>
        <ecNumber evidence="3 5">4.3.2.1</ecNumber>
    </recommendedName>
    <alternativeName>
        <fullName evidence="5">Arginosuccinase</fullName>
    </alternativeName>
</protein>
<dbReference type="PROSITE" id="PS00163">
    <property type="entry name" value="FUMARATE_LYASES"/>
    <property type="match status" value="1"/>
</dbReference>
<dbReference type="GO" id="GO:0042450">
    <property type="term" value="P:L-arginine biosynthetic process via ornithine"/>
    <property type="evidence" value="ECO:0007669"/>
    <property type="project" value="UniProtKB-UniRule"/>
</dbReference>
<evidence type="ECO:0000313" key="9">
    <source>
        <dbReference type="Proteomes" id="UP000002027"/>
    </source>
</evidence>
<dbReference type="InterPro" id="IPR009049">
    <property type="entry name" value="Argininosuccinate_lyase"/>
</dbReference>
<dbReference type="UniPathway" id="UPA00068">
    <property type="reaction ID" value="UER00114"/>
</dbReference>
<comment type="subcellular location">
    <subcellularLocation>
        <location evidence="5">Cytoplasm</location>
    </subcellularLocation>
</comment>
<dbReference type="InterPro" id="IPR000362">
    <property type="entry name" value="Fumarate_lyase_fam"/>
</dbReference>
<dbReference type="InterPro" id="IPR020557">
    <property type="entry name" value="Fumarate_lyase_CS"/>
</dbReference>
<dbReference type="InParanoid" id="D1C6A6"/>
<dbReference type="InterPro" id="IPR029419">
    <property type="entry name" value="Arg_succ_lyase_C"/>
</dbReference>